<dbReference type="AlphaFoldDB" id="A0A3E5BLI5"/>
<evidence type="ECO:0000256" key="1">
    <source>
        <dbReference type="SAM" id="SignalP"/>
    </source>
</evidence>
<proteinExistence type="predicted"/>
<dbReference type="RefSeq" id="WP_117723707.1">
    <property type="nucleotide sequence ID" value="NZ_QSUL01000003.1"/>
</dbReference>
<comment type="caution">
    <text evidence="2">The sequence shown here is derived from an EMBL/GenBank/DDBJ whole genome shotgun (WGS) entry which is preliminary data.</text>
</comment>
<gene>
    <name evidence="2" type="ORF">DXB65_06110</name>
</gene>
<dbReference type="EMBL" id="QSUL01000003">
    <property type="protein sequence ID" value="RGN38474.1"/>
    <property type="molecule type" value="Genomic_DNA"/>
</dbReference>
<feature type="chain" id="PRO_5017769287" description="TonB C-terminal domain-containing protein" evidence="1">
    <location>
        <begin position="24"/>
        <end position="282"/>
    </location>
</feature>
<sequence length="282" mass="32625">MTRKLFLLHLLCFCCLLSAQATGQILDLIIIGKDTLMLQTCPIEHDSILSKQVSERLSQEDFCTACWRGYQATWQIEDDKLILKKIEDSKSLFAYPDTVPEVTVDLNGIFDQYQDKRGRIVASWFSGELKVVSGEQIYYVHMGFNREYENETDYQVEQGRIISKTSYRNSIKKGTSIKDAMDLIKTQFNRDYFPELANTKVVISCSVLPKADGSIDSIEVHIIRPDSIMEERKNLYIEHICEILKKVPQWEVLTVRNKIRKTERWTISVSPPKKRTRGISTQ</sequence>
<reference evidence="2 3" key="1">
    <citation type="submission" date="2018-08" db="EMBL/GenBank/DDBJ databases">
        <title>A genome reference for cultivated species of the human gut microbiota.</title>
        <authorList>
            <person name="Zou Y."/>
            <person name="Xue W."/>
            <person name="Luo G."/>
        </authorList>
    </citation>
    <scope>NUCLEOTIDE SEQUENCE [LARGE SCALE GENOMIC DNA]</scope>
    <source>
        <strain evidence="2 3">OM05-15BH</strain>
    </source>
</reference>
<evidence type="ECO:0000313" key="3">
    <source>
        <dbReference type="Proteomes" id="UP000260983"/>
    </source>
</evidence>
<organism evidence="2 3">
    <name type="scientific">Bacteroides oleiciplenus</name>
    <dbReference type="NCBI Taxonomy" id="626931"/>
    <lineage>
        <taxon>Bacteria</taxon>
        <taxon>Pseudomonadati</taxon>
        <taxon>Bacteroidota</taxon>
        <taxon>Bacteroidia</taxon>
        <taxon>Bacteroidales</taxon>
        <taxon>Bacteroidaceae</taxon>
        <taxon>Bacteroides</taxon>
    </lineage>
</organism>
<protein>
    <recommendedName>
        <fullName evidence="4">TonB C-terminal domain-containing protein</fullName>
    </recommendedName>
</protein>
<evidence type="ECO:0000313" key="2">
    <source>
        <dbReference type="EMBL" id="RGN38474.1"/>
    </source>
</evidence>
<name>A0A3E5BLI5_9BACE</name>
<feature type="signal peptide" evidence="1">
    <location>
        <begin position="1"/>
        <end position="23"/>
    </location>
</feature>
<evidence type="ECO:0008006" key="4">
    <source>
        <dbReference type="Google" id="ProtNLM"/>
    </source>
</evidence>
<keyword evidence="1" id="KW-0732">Signal</keyword>
<accession>A0A3E5BLI5</accession>
<dbReference type="Proteomes" id="UP000260983">
    <property type="component" value="Unassembled WGS sequence"/>
</dbReference>